<dbReference type="GO" id="GO:0071555">
    <property type="term" value="P:cell wall organization"/>
    <property type="evidence" value="ECO:0007669"/>
    <property type="project" value="UniProtKB-KW"/>
</dbReference>
<dbReference type="InterPro" id="IPR016177">
    <property type="entry name" value="DNA-bd_dom_sf"/>
</dbReference>
<evidence type="ECO:0000256" key="13">
    <source>
        <dbReference type="ARBA" id="ARBA00023034"/>
    </source>
</evidence>
<gene>
    <name evidence="25" type="ORF">Scaly_0727400</name>
</gene>
<keyword evidence="17" id="KW-0325">Glycoprotein</keyword>
<evidence type="ECO:0000256" key="7">
    <source>
        <dbReference type="ARBA" id="ARBA00022679"/>
    </source>
</evidence>
<evidence type="ECO:0000256" key="3">
    <source>
        <dbReference type="ARBA" id="ARBA00004477"/>
    </source>
</evidence>
<keyword evidence="8 20" id="KW-0812">Transmembrane</keyword>
<dbReference type="GO" id="GO:0016757">
    <property type="term" value="F:glycosyltransferase activity"/>
    <property type="evidence" value="ECO:0007669"/>
    <property type="project" value="UniProtKB-UniRule"/>
</dbReference>
<dbReference type="Pfam" id="PF00847">
    <property type="entry name" value="AP2"/>
    <property type="match status" value="1"/>
</dbReference>
<evidence type="ECO:0000256" key="2">
    <source>
        <dbReference type="ARBA" id="ARBA00004447"/>
    </source>
</evidence>
<dbReference type="SMART" id="SM00724">
    <property type="entry name" value="TLC"/>
    <property type="match status" value="1"/>
</dbReference>
<dbReference type="Pfam" id="PF03798">
    <property type="entry name" value="TRAM_LAG1_CLN8"/>
    <property type="match status" value="1"/>
</dbReference>
<proteinExistence type="inferred from homology"/>
<feature type="transmembrane region" description="Helical" evidence="21">
    <location>
        <begin position="965"/>
        <end position="987"/>
    </location>
</feature>
<dbReference type="SMART" id="SM00380">
    <property type="entry name" value="AP2"/>
    <property type="match status" value="1"/>
</dbReference>
<keyword evidence="11 21" id="KW-1133">Transmembrane helix</keyword>
<keyword evidence="13 21" id="KW-0333">Golgi apparatus</keyword>
<dbReference type="GO" id="GO:0050291">
    <property type="term" value="F:sphingosine N-acyltransferase activity"/>
    <property type="evidence" value="ECO:0007669"/>
    <property type="project" value="InterPro"/>
</dbReference>
<evidence type="ECO:0000256" key="15">
    <source>
        <dbReference type="ARBA" id="ARBA00023136"/>
    </source>
</evidence>
<evidence type="ECO:0000259" key="23">
    <source>
        <dbReference type="PROSITE" id="PS50922"/>
    </source>
</evidence>
<dbReference type="PANTHER" id="PTHR12560">
    <property type="entry name" value="LONGEVITY ASSURANCE FACTOR 1 LAG1"/>
    <property type="match status" value="1"/>
</dbReference>
<keyword evidence="18" id="KW-0539">Nucleus</keyword>
<evidence type="ECO:0000256" key="14">
    <source>
        <dbReference type="ARBA" id="ARBA00023125"/>
    </source>
</evidence>
<evidence type="ECO:0000256" key="17">
    <source>
        <dbReference type="ARBA" id="ARBA00023180"/>
    </source>
</evidence>
<dbReference type="GO" id="GO:0032580">
    <property type="term" value="C:Golgi cisterna membrane"/>
    <property type="evidence" value="ECO:0007669"/>
    <property type="project" value="UniProtKB-SubCell"/>
</dbReference>
<dbReference type="PROSITE" id="PS50922">
    <property type="entry name" value="TLC"/>
    <property type="match status" value="1"/>
</dbReference>
<dbReference type="EMBL" id="JACGWM010000004">
    <property type="protein sequence ID" value="KAL0376098.1"/>
    <property type="molecule type" value="Genomic_DNA"/>
</dbReference>
<dbReference type="GO" id="GO:0003700">
    <property type="term" value="F:DNA-binding transcription factor activity"/>
    <property type="evidence" value="ECO:0007669"/>
    <property type="project" value="InterPro"/>
</dbReference>
<evidence type="ECO:0000256" key="21">
    <source>
        <dbReference type="RuleBase" id="RU003832"/>
    </source>
</evidence>
<dbReference type="EC" id="2.4.1.-" evidence="21"/>
<keyword evidence="14" id="KW-0238">DNA-binding</keyword>
<evidence type="ECO:0000256" key="9">
    <source>
        <dbReference type="ARBA" id="ARBA00022821"/>
    </source>
</evidence>
<feature type="transmembrane region" description="Helical" evidence="21">
    <location>
        <begin position="874"/>
        <end position="898"/>
    </location>
</feature>
<feature type="compositionally biased region" description="Basic residues" evidence="22">
    <location>
        <begin position="1145"/>
        <end position="1157"/>
    </location>
</feature>
<evidence type="ECO:0000256" key="19">
    <source>
        <dbReference type="ARBA" id="ARBA00023316"/>
    </source>
</evidence>
<evidence type="ECO:0000256" key="11">
    <source>
        <dbReference type="ARBA" id="ARBA00022989"/>
    </source>
</evidence>
<evidence type="ECO:0000256" key="10">
    <source>
        <dbReference type="ARBA" id="ARBA00022968"/>
    </source>
</evidence>
<sequence length="1299" mass="146972">MNKYLADIGRRYYQPRLTWHLNDVIDTWNFRSEAPPRSADVGCAEELNRSSSDASALTAENCKDILHPLSDARLDDSKTWTDEKHSLYLEYLEVSFVKHLHQSMGLLAPYSEQNKRDKDISQMRMIGVHNTFEQVEELIWVPYMDVKKKVNCKGRDPVSHASVDSRAPLNRLGAYRFKRMGMHCPSVSADLPELLTVCGTEICRKGIISHGSETCSHHFSADSQFHGDSYGLIGELSKNFWDPKFMGTFGNYRQYSKSKLFPDGNVPSTSYSHPSSNSNNKIWSKFVPVLVGLVVVAEILFLGPLDMAKDGDILNSGMKPFYYSTVTKPSPEYSELGQDRGFESEDGCQLWLEKVDSVPYSRDFEKDPIFIAGELKSCAVKCTYNGSMNLRVWIMPENHIANATTVTKGYSIVMTTSLSSDVPVGYFSWAEYDIMAPVQPKTESALAAAFISNCGARNFRLQALVALENANITIDSYGGCHHNRDGRVDKVKTLKRYKFSLAFENCNEEDYVTEKFFQSLVAGSVPVVIGAPNIQDFAPSPGSVLHINEVKDVNSVAKRMKYLAENPSAYNESLRWKFEGPSDSFKALVDMAAVHSSCRLCIFLATKIQENDEKTPPFKNRPCKCTRGSKTTYHIYVRERGRFEMESIFLRSDNLTLDAMSSAVLLKFKYLKHIPVWKPERPESLKGGDEFKIYRIYPIGKTQRQALYSFRFEGDSDFRNHIESHPCAKFEVILNDPSASHFFLAIYFAFAFVAARFILDRFIFRRLAIWLLSGGSNHLKLNEETRAKIAKCSESMWKLTYYGTAEFCILTNIYPEPWFSDIEAYFTGWPDQELKLPVKLFYMCQCGFYGYSIAALLTWETRRKDFSVMMSHHIVTVILIALSYITRFFRIGAVVLALHDASDVFLEAAKVFKYSGKEVGASVCFGLFAVSWLVLRLIIFPFWIIRSSSFYSCAVLILSDTYLATLYYLYNTMLLTLLVFHIYWWILISSMITRQLKNRGQVGEDIRSGFKIKTISSHSQLLVLQSKHMQRSSKRTEQEDRNSSSSSSSSMDHRPPRLSCEDEVSIMVAALETVIAGTATHDFNIWSDSLSSSSAGAAASDGFLSVSQEMETCGFCRIKGCLGCNFFEEEDKSINNSSSSGPPAAKKRKKKNYRGVRQRPWGKWAAEIRDPRRAQRVWLGTFETAEDAARAYDRAAIEFRGPRAKLNFPFADYTALAAPVGPQHQENVGTNRTELRKKSRRHENEGAASEIGSTSNSNNEKDLWEMMMGENEIEEWMAMMGFSGDSSDSANGGSVHVHI</sequence>
<dbReference type="PANTHER" id="PTHR12560:SF0">
    <property type="entry name" value="LD18904P"/>
    <property type="match status" value="1"/>
</dbReference>
<feature type="transmembrane region" description="Helical" evidence="21">
    <location>
        <begin position="919"/>
        <end position="945"/>
    </location>
</feature>
<evidence type="ECO:0000259" key="24">
    <source>
        <dbReference type="PROSITE" id="PS51032"/>
    </source>
</evidence>
<comment type="caution">
    <text evidence="21">Lacks conserved residue(s) required for the propagation of feature annotation.</text>
</comment>
<evidence type="ECO:0000256" key="18">
    <source>
        <dbReference type="ARBA" id="ARBA00023242"/>
    </source>
</evidence>
<evidence type="ECO:0000256" key="5">
    <source>
        <dbReference type="ARBA" id="ARBA00008919"/>
    </source>
</evidence>
<feature type="domain" description="TLC" evidence="23">
    <location>
        <begin position="790"/>
        <end position="997"/>
    </location>
</feature>
<dbReference type="CDD" id="cd00018">
    <property type="entry name" value="AP2"/>
    <property type="match status" value="1"/>
</dbReference>
<dbReference type="InterPro" id="IPR038577">
    <property type="entry name" value="GT10-like_C_sf"/>
</dbReference>
<dbReference type="GO" id="GO:0005634">
    <property type="term" value="C:nucleus"/>
    <property type="evidence" value="ECO:0007669"/>
    <property type="project" value="UniProtKB-SubCell"/>
</dbReference>
<feature type="region of interest" description="Disordered" evidence="22">
    <location>
        <begin position="1132"/>
        <end position="1157"/>
    </location>
</feature>
<evidence type="ECO:0000256" key="20">
    <source>
        <dbReference type="PROSITE-ProRule" id="PRU00205"/>
    </source>
</evidence>
<evidence type="ECO:0000256" key="12">
    <source>
        <dbReference type="ARBA" id="ARBA00023015"/>
    </source>
</evidence>
<dbReference type="InterPro" id="IPR006634">
    <property type="entry name" value="TLC-dom"/>
</dbReference>
<dbReference type="FunFam" id="3.40.50.11660:FF:000005">
    <property type="entry name" value="Glycoprotein 3-alpha-L-fucosyltransferase A"/>
    <property type="match status" value="1"/>
</dbReference>
<name>A0AAW2R9C7_9LAMI</name>
<comment type="similarity">
    <text evidence="5 21">Belongs to the glycosyltransferase 10 family.</text>
</comment>
<dbReference type="SUPFAM" id="SSF53756">
    <property type="entry name" value="UDP-Glycosyltransferase/glycogen phosphorylase"/>
    <property type="match status" value="1"/>
</dbReference>
<evidence type="ECO:0000256" key="22">
    <source>
        <dbReference type="SAM" id="MobiDB-lite"/>
    </source>
</evidence>
<reference evidence="25" key="1">
    <citation type="submission" date="2020-06" db="EMBL/GenBank/DDBJ databases">
        <authorList>
            <person name="Li T."/>
            <person name="Hu X."/>
            <person name="Zhang T."/>
            <person name="Song X."/>
            <person name="Zhang H."/>
            <person name="Dai N."/>
            <person name="Sheng W."/>
            <person name="Hou X."/>
            <person name="Wei L."/>
        </authorList>
    </citation>
    <scope>NUCLEOTIDE SEQUENCE</scope>
    <source>
        <strain evidence="25">KEN8</strain>
        <tissue evidence="25">Leaf</tissue>
    </source>
</reference>
<dbReference type="FunFam" id="3.30.730.10:FF:000001">
    <property type="entry name" value="Ethylene-responsive transcription factor 2"/>
    <property type="match status" value="1"/>
</dbReference>
<accession>A0AAW2R9C7</accession>
<keyword evidence="9" id="KW-0611">Plant defense</keyword>
<keyword evidence="15 20" id="KW-0472">Membrane</keyword>
<evidence type="ECO:0000256" key="1">
    <source>
        <dbReference type="ARBA" id="ARBA00004123"/>
    </source>
</evidence>
<dbReference type="PROSITE" id="PS51032">
    <property type="entry name" value="AP2_ERF"/>
    <property type="match status" value="1"/>
</dbReference>
<comment type="subcellular location">
    <subcellularLocation>
        <location evidence="3">Endoplasmic reticulum membrane</location>
        <topology evidence="3">Multi-pass membrane protein</topology>
    </subcellularLocation>
    <subcellularLocation>
        <location evidence="2 21">Golgi apparatus</location>
        <location evidence="2 21">Golgi stack membrane</location>
        <topology evidence="2 21">Single-pass type II membrane protein</topology>
    </subcellularLocation>
    <subcellularLocation>
        <location evidence="1">Nucleus</location>
    </subcellularLocation>
</comment>
<feature type="region of interest" description="Disordered" evidence="22">
    <location>
        <begin position="1028"/>
        <end position="1057"/>
    </location>
</feature>
<feature type="domain" description="AP2/ERF" evidence="24">
    <location>
        <begin position="1152"/>
        <end position="1209"/>
    </location>
</feature>
<dbReference type="Gene3D" id="3.40.50.11660">
    <property type="entry name" value="Glycosyl transferase family 10, C-terminal domain"/>
    <property type="match status" value="1"/>
</dbReference>
<evidence type="ECO:0000256" key="16">
    <source>
        <dbReference type="ARBA" id="ARBA00023163"/>
    </source>
</evidence>
<comment type="caution">
    <text evidence="25">The sequence shown here is derived from an EMBL/GenBank/DDBJ whole genome shotgun (WGS) entry which is preliminary data.</text>
</comment>
<keyword evidence="10" id="KW-0735">Signal-anchor</keyword>
<comment type="pathway">
    <text evidence="4">Protein modification; protein glycosylation.</text>
</comment>
<evidence type="ECO:0000313" key="25">
    <source>
        <dbReference type="EMBL" id="KAL0376098.1"/>
    </source>
</evidence>
<keyword evidence="7 21" id="KW-0808">Transferase</keyword>
<evidence type="ECO:0000256" key="4">
    <source>
        <dbReference type="ARBA" id="ARBA00004922"/>
    </source>
</evidence>
<evidence type="ECO:0000256" key="6">
    <source>
        <dbReference type="ARBA" id="ARBA00022676"/>
    </source>
</evidence>
<keyword evidence="19" id="KW-0961">Cell wall biogenesis/degradation</keyword>
<dbReference type="InterPro" id="IPR001471">
    <property type="entry name" value="AP2/ERF_dom"/>
</dbReference>
<dbReference type="GO" id="GO:0003677">
    <property type="term" value="F:DNA binding"/>
    <property type="evidence" value="ECO:0007669"/>
    <property type="project" value="UniProtKB-KW"/>
</dbReference>
<keyword evidence="12" id="KW-0805">Transcription regulation</keyword>
<dbReference type="GO" id="GO:0006952">
    <property type="term" value="P:defense response"/>
    <property type="evidence" value="ECO:0007669"/>
    <property type="project" value="UniProtKB-KW"/>
</dbReference>
<feature type="region of interest" description="Disordered" evidence="22">
    <location>
        <begin position="1222"/>
        <end position="1259"/>
    </location>
</feature>
<protein>
    <recommendedName>
        <fullName evidence="21">Fucosyltransferase</fullName>
        <ecNumber evidence="21">2.4.1.-</ecNumber>
    </recommendedName>
</protein>
<dbReference type="PRINTS" id="PR00367">
    <property type="entry name" value="ETHRSPELEMNT"/>
</dbReference>
<evidence type="ECO:0000256" key="8">
    <source>
        <dbReference type="ARBA" id="ARBA00022692"/>
    </source>
</evidence>
<dbReference type="Pfam" id="PF00852">
    <property type="entry name" value="Glyco_transf_10"/>
    <property type="match status" value="1"/>
</dbReference>
<reference evidence="25" key="2">
    <citation type="journal article" date="2024" name="Plant">
        <title>Genomic evolution and insights into agronomic trait innovations of Sesamum species.</title>
        <authorList>
            <person name="Miao H."/>
            <person name="Wang L."/>
            <person name="Qu L."/>
            <person name="Liu H."/>
            <person name="Sun Y."/>
            <person name="Le M."/>
            <person name="Wang Q."/>
            <person name="Wei S."/>
            <person name="Zheng Y."/>
            <person name="Lin W."/>
            <person name="Duan Y."/>
            <person name="Cao H."/>
            <person name="Xiong S."/>
            <person name="Wang X."/>
            <person name="Wei L."/>
            <person name="Li C."/>
            <person name="Ma Q."/>
            <person name="Ju M."/>
            <person name="Zhao R."/>
            <person name="Li G."/>
            <person name="Mu C."/>
            <person name="Tian Q."/>
            <person name="Mei H."/>
            <person name="Zhang T."/>
            <person name="Gao T."/>
            <person name="Zhang H."/>
        </authorList>
    </citation>
    <scope>NUCLEOTIDE SEQUENCE</scope>
    <source>
        <strain evidence="25">KEN8</strain>
    </source>
</reference>
<keyword evidence="16" id="KW-0804">Transcription</keyword>
<feature type="transmembrane region" description="Helical" evidence="21">
    <location>
        <begin position="739"/>
        <end position="759"/>
    </location>
</feature>
<organism evidence="25">
    <name type="scientific">Sesamum calycinum</name>
    <dbReference type="NCBI Taxonomy" id="2727403"/>
    <lineage>
        <taxon>Eukaryota</taxon>
        <taxon>Viridiplantae</taxon>
        <taxon>Streptophyta</taxon>
        <taxon>Embryophyta</taxon>
        <taxon>Tracheophyta</taxon>
        <taxon>Spermatophyta</taxon>
        <taxon>Magnoliopsida</taxon>
        <taxon>eudicotyledons</taxon>
        <taxon>Gunneridae</taxon>
        <taxon>Pentapetalae</taxon>
        <taxon>asterids</taxon>
        <taxon>lamiids</taxon>
        <taxon>Lamiales</taxon>
        <taxon>Pedaliaceae</taxon>
        <taxon>Sesamum</taxon>
    </lineage>
</organism>
<dbReference type="Gene3D" id="3.30.730.10">
    <property type="entry name" value="AP2/ERF domain"/>
    <property type="match status" value="1"/>
</dbReference>
<dbReference type="InterPro" id="IPR036955">
    <property type="entry name" value="AP2/ERF_dom_sf"/>
</dbReference>
<dbReference type="InterPro" id="IPR016439">
    <property type="entry name" value="Lag1/Lac1-like"/>
</dbReference>
<dbReference type="GO" id="GO:0005789">
    <property type="term" value="C:endoplasmic reticulum membrane"/>
    <property type="evidence" value="ECO:0007669"/>
    <property type="project" value="UniProtKB-SubCell"/>
</dbReference>
<dbReference type="GO" id="GO:0046513">
    <property type="term" value="P:ceramide biosynthetic process"/>
    <property type="evidence" value="ECO:0007669"/>
    <property type="project" value="InterPro"/>
</dbReference>
<keyword evidence="6 21" id="KW-0328">Glycosyltransferase</keyword>
<dbReference type="InterPro" id="IPR055270">
    <property type="entry name" value="Glyco_tran_10_C"/>
</dbReference>
<dbReference type="SUPFAM" id="SSF54171">
    <property type="entry name" value="DNA-binding domain"/>
    <property type="match status" value="1"/>
</dbReference>